<proteinExistence type="predicted"/>
<evidence type="ECO:0000313" key="2">
    <source>
        <dbReference type="Proteomes" id="UP001150581"/>
    </source>
</evidence>
<sequence length="337" mass="37667">NIHGFTVSLDKRLAADGRGLEDVQVSDGFARLAEALGSAESHAREEIAERAQIQQTLARREKEGKEERLRLLAQRAREERAEKKSAAGAEERAEYVAPPLSPLAAVRRRDPNRKAATDFFNEPGSKATHDHGHEHEHEHNHNHNHNHNQDQDQDQGHDHGHGADAAVRERDQLRAERRKQHERDLRQQRSGGGSGKKPRDDRDVSEKIALGLAKPTSMSRESMFDSRLFNQPSASNAQLQNDEAYNLYDKPLFSSAPHQTYRPRADADDGQQQAGDVERLMESDRFGGQGGLRGGAKRPRAVEAGKPVVFEKEADVFGIDAFVGSTRSSEDKRPRNQ</sequence>
<dbReference type="Proteomes" id="UP001150581">
    <property type="component" value="Unassembled WGS sequence"/>
</dbReference>
<accession>A0ACC1I8Z6</accession>
<keyword evidence="2" id="KW-1185">Reference proteome</keyword>
<organism evidence="1 2">
    <name type="scientific">Kickxella alabastrina</name>
    <dbReference type="NCBI Taxonomy" id="61397"/>
    <lineage>
        <taxon>Eukaryota</taxon>
        <taxon>Fungi</taxon>
        <taxon>Fungi incertae sedis</taxon>
        <taxon>Zoopagomycota</taxon>
        <taxon>Kickxellomycotina</taxon>
        <taxon>Kickxellomycetes</taxon>
        <taxon>Kickxellales</taxon>
        <taxon>Kickxellaceae</taxon>
        <taxon>Kickxella</taxon>
    </lineage>
</organism>
<dbReference type="EMBL" id="JANBPG010002597">
    <property type="protein sequence ID" value="KAJ1885230.1"/>
    <property type="molecule type" value="Genomic_DNA"/>
</dbReference>
<protein>
    <submittedName>
        <fullName evidence="1">mRNA splicing protein</fullName>
    </submittedName>
</protein>
<evidence type="ECO:0000313" key="1">
    <source>
        <dbReference type="EMBL" id="KAJ1885230.1"/>
    </source>
</evidence>
<name>A0ACC1I8Z6_9FUNG</name>
<comment type="caution">
    <text evidence="1">The sequence shown here is derived from an EMBL/GenBank/DDBJ whole genome shotgun (WGS) entry which is preliminary data.</text>
</comment>
<reference evidence="1" key="1">
    <citation type="submission" date="2022-07" db="EMBL/GenBank/DDBJ databases">
        <title>Phylogenomic reconstructions and comparative analyses of Kickxellomycotina fungi.</title>
        <authorList>
            <person name="Reynolds N.K."/>
            <person name="Stajich J.E."/>
            <person name="Barry K."/>
            <person name="Grigoriev I.V."/>
            <person name="Crous P."/>
            <person name="Smith M.E."/>
        </authorList>
    </citation>
    <scope>NUCLEOTIDE SEQUENCE</scope>
    <source>
        <strain evidence="1">Benny 63K</strain>
    </source>
</reference>
<feature type="non-terminal residue" evidence="1">
    <location>
        <position position="1"/>
    </location>
</feature>
<gene>
    <name evidence="1" type="primary">PRP45_3</name>
    <name evidence="1" type="ORF">LPJ66_010221</name>
</gene>